<sequence>MFLLNGKPLNTNTPFETDNGTQYPANWLNLSTEEEKLAIGITWEDDLVRADDRFYWNGDITLPKDLDGLKEQFVAQVKDTAGKMLSQTDWMVIRKVERNIEIPAEIALKRTQIVTEANRLETDINASTNVEELIAVLNTQNWE</sequence>
<protein>
    <submittedName>
        <fullName evidence="1">Uncharacterized protein</fullName>
    </submittedName>
</protein>
<accession>A0A6J5KWL0</accession>
<reference evidence="1" key="1">
    <citation type="submission" date="2020-04" db="EMBL/GenBank/DDBJ databases">
        <authorList>
            <person name="Chiriac C."/>
            <person name="Salcher M."/>
            <person name="Ghai R."/>
            <person name="Kavagutti S V."/>
        </authorList>
    </citation>
    <scope>NUCLEOTIDE SEQUENCE</scope>
</reference>
<organism evidence="1">
    <name type="scientific">uncultured Caudovirales phage</name>
    <dbReference type="NCBI Taxonomy" id="2100421"/>
    <lineage>
        <taxon>Viruses</taxon>
        <taxon>Duplodnaviria</taxon>
        <taxon>Heunggongvirae</taxon>
        <taxon>Uroviricota</taxon>
        <taxon>Caudoviricetes</taxon>
        <taxon>Peduoviridae</taxon>
        <taxon>Maltschvirus</taxon>
        <taxon>Maltschvirus maltsch</taxon>
    </lineage>
</organism>
<dbReference type="EMBL" id="LR796197">
    <property type="protein sequence ID" value="CAB4126411.1"/>
    <property type="molecule type" value="Genomic_DNA"/>
</dbReference>
<name>A0A6J5KWL0_9CAUD</name>
<proteinExistence type="predicted"/>
<gene>
    <name evidence="1" type="ORF">UFOVP89_46</name>
</gene>
<evidence type="ECO:0000313" key="1">
    <source>
        <dbReference type="EMBL" id="CAB4126411.1"/>
    </source>
</evidence>